<name>A0A8J6Z4G9_9RHOB</name>
<reference evidence="1" key="1">
    <citation type="submission" date="2020-09" db="EMBL/GenBank/DDBJ databases">
        <title>A novel bacterium of genus Mangrovicoccus, isolated from South China Sea.</title>
        <authorList>
            <person name="Huang H."/>
            <person name="Mo K."/>
            <person name="Hu Y."/>
        </authorList>
    </citation>
    <scope>NUCLEOTIDE SEQUENCE</scope>
    <source>
        <strain evidence="1">HB182678</strain>
    </source>
</reference>
<dbReference type="EMBL" id="JACVXA010000008">
    <property type="protein sequence ID" value="MBE3637434.1"/>
    <property type="molecule type" value="Genomic_DNA"/>
</dbReference>
<keyword evidence="2" id="KW-1185">Reference proteome</keyword>
<dbReference type="Proteomes" id="UP000609121">
    <property type="component" value="Unassembled WGS sequence"/>
</dbReference>
<evidence type="ECO:0000313" key="2">
    <source>
        <dbReference type="Proteomes" id="UP000609121"/>
    </source>
</evidence>
<organism evidence="1 2">
    <name type="scientific">Mangrovicoccus algicola</name>
    <dbReference type="NCBI Taxonomy" id="2771008"/>
    <lineage>
        <taxon>Bacteria</taxon>
        <taxon>Pseudomonadati</taxon>
        <taxon>Pseudomonadota</taxon>
        <taxon>Alphaproteobacteria</taxon>
        <taxon>Rhodobacterales</taxon>
        <taxon>Paracoccaceae</taxon>
        <taxon>Mangrovicoccus</taxon>
    </lineage>
</organism>
<protein>
    <submittedName>
        <fullName evidence="1">Uncharacterized protein</fullName>
    </submittedName>
</protein>
<sequence>MGGVGSGRRWRFDGRDTVDAYRQLDVRKLARGGWLEPGLSSTLTWTRGGAEVGRIEIRAEAGRIVLDYRVRGGSGDWEMMNYPVPLVSTPCHLGGARRWFLCPARGCGRRVAVLYGGRIFACRRCHGLAYPSQREDAGDRAARKADRLRERLGWPGGVLDGSDLGRPKGMHRETYARLCAEHDALRETWEWQFVERWRGMAL</sequence>
<dbReference type="AlphaFoldDB" id="A0A8J6Z4G9"/>
<evidence type="ECO:0000313" key="1">
    <source>
        <dbReference type="EMBL" id="MBE3637434.1"/>
    </source>
</evidence>
<accession>A0A8J6Z4G9</accession>
<comment type="caution">
    <text evidence="1">The sequence shown here is derived from an EMBL/GenBank/DDBJ whole genome shotgun (WGS) entry which is preliminary data.</text>
</comment>
<gene>
    <name evidence="1" type="ORF">ICN82_04355</name>
</gene>
<proteinExistence type="predicted"/>